<protein>
    <submittedName>
        <fullName evidence="3">Autotransporter-associated beta strand repeat-containing protein</fullName>
    </submittedName>
</protein>
<feature type="region of interest" description="Disordered" evidence="2">
    <location>
        <begin position="235"/>
        <end position="255"/>
    </location>
</feature>
<dbReference type="Proteomes" id="UP001079430">
    <property type="component" value="Unassembled WGS sequence"/>
</dbReference>
<dbReference type="PANTHER" id="PTHR35037">
    <property type="entry name" value="C-TERMINAL REGION OF AIDA-LIKE PROTEIN"/>
    <property type="match status" value="1"/>
</dbReference>
<dbReference type="RefSeq" id="WP_269286882.1">
    <property type="nucleotide sequence ID" value="NZ_JAPVOI010000006.1"/>
</dbReference>
<dbReference type="InterPro" id="IPR051551">
    <property type="entry name" value="Autotransporter_adhesion"/>
</dbReference>
<dbReference type="PANTHER" id="PTHR35037:SF3">
    <property type="entry name" value="C-TERMINAL REGION OF AIDA-LIKE PROTEIN"/>
    <property type="match status" value="1"/>
</dbReference>
<comment type="caution">
    <text evidence="3">The sequence shown here is derived from an EMBL/GenBank/DDBJ whole genome shotgun (WGS) entry which is preliminary data.</text>
</comment>
<evidence type="ECO:0000313" key="4">
    <source>
        <dbReference type="Proteomes" id="UP001079430"/>
    </source>
</evidence>
<proteinExistence type="predicted"/>
<dbReference type="Gene3D" id="2.160.20.20">
    <property type="match status" value="2"/>
</dbReference>
<dbReference type="InterPro" id="IPR012332">
    <property type="entry name" value="Autotransporter_pectin_lyase_C"/>
</dbReference>
<dbReference type="SUPFAM" id="SSF51126">
    <property type="entry name" value="Pectin lyase-like"/>
    <property type="match status" value="1"/>
</dbReference>
<keyword evidence="1" id="KW-0732">Signal</keyword>
<evidence type="ECO:0000313" key="3">
    <source>
        <dbReference type="EMBL" id="MCZ4094703.1"/>
    </source>
</evidence>
<keyword evidence="4" id="KW-1185">Reference proteome</keyword>
<reference evidence="3" key="1">
    <citation type="submission" date="2022-10" db="EMBL/GenBank/DDBJ databases">
        <title>Whole genome sequencing of three plant growth promoting bacteria isolated from Vachellia tortilis subsp. raddiana in Morocco.</title>
        <authorList>
            <person name="Hnini M."/>
            <person name="Zouagui R."/>
            <person name="Zouagui H."/>
            <person name="Chemao Elfihri M.-W."/>
            <person name="Ibrahimi A."/>
            <person name="Sbabou L."/>
            <person name="Aurag J."/>
        </authorList>
    </citation>
    <scope>NUCLEOTIDE SEQUENCE</scope>
    <source>
        <strain evidence="3">LMR678</strain>
    </source>
</reference>
<accession>A0ABT4KRW1</accession>
<organism evidence="3 4">
    <name type="scientific">Sinorhizobium psoraleae</name>
    <dbReference type="NCBI Taxonomy" id="520838"/>
    <lineage>
        <taxon>Bacteria</taxon>
        <taxon>Pseudomonadati</taxon>
        <taxon>Pseudomonadota</taxon>
        <taxon>Alphaproteobacteria</taxon>
        <taxon>Hyphomicrobiales</taxon>
        <taxon>Rhizobiaceae</taxon>
        <taxon>Sinorhizobium/Ensifer group</taxon>
        <taxon>Sinorhizobium</taxon>
    </lineage>
</organism>
<dbReference type="InterPro" id="IPR011050">
    <property type="entry name" value="Pectin_lyase_fold/virulence"/>
</dbReference>
<gene>
    <name evidence="3" type="ORF">O3W52_34000</name>
</gene>
<dbReference type="Pfam" id="PF12951">
    <property type="entry name" value="PATR"/>
    <property type="match status" value="3"/>
</dbReference>
<dbReference type="NCBIfam" id="TIGR02601">
    <property type="entry name" value="autotrns_rpt"/>
    <property type="match status" value="3"/>
</dbReference>
<dbReference type="EMBL" id="JAPVOI010000006">
    <property type="protein sequence ID" value="MCZ4094703.1"/>
    <property type="molecule type" value="Genomic_DNA"/>
</dbReference>
<evidence type="ECO:0000256" key="2">
    <source>
        <dbReference type="SAM" id="MobiDB-lite"/>
    </source>
</evidence>
<name>A0ABT4KRW1_9HYPH</name>
<evidence type="ECO:0000256" key="1">
    <source>
        <dbReference type="ARBA" id="ARBA00022729"/>
    </source>
</evidence>
<sequence length="255" mass="23928">MKTDLGTLVLSGTNTYTAGTAINGGTVQISADANLGAAGGALSLDGGTLRNTAAVASSRTVTLNAGGGTFNTLDTLSLNGVVGGAGALTKTGAGTLVLAGTNTYQGGTVINGGTVEVSTDVNLGNASGALAFNGGTLHTTASFTAARNVTLNAGGGTFDTDNLTRLTLANAVGGVGALAKTGAGTLVLTAANAYGGGTTISSGTLQLGNGGATGSIAGNVLNNGTLCSTATTPTASAALSPAPAGSTRSAAASRS</sequence>
<dbReference type="InterPro" id="IPR013425">
    <property type="entry name" value="Autotrns_rpt"/>
</dbReference>